<keyword evidence="3" id="KW-1185">Reference proteome</keyword>
<organism evidence="2 3">
    <name type="scientific">Fictibacillus fluitans</name>
    <dbReference type="NCBI Taxonomy" id="3058422"/>
    <lineage>
        <taxon>Bacteria</taxon>
        <taxon>Bacillati</taxon>
        <taxon>Bacillota</taxon>
        <taxon>Bacilli</taxon>
        <taxon>Bacillales</taxon>
        <taxon>Fictibacillaceae</taxon>
        <taxon>Fictibacillus</taxon>
    </lineage>
</organism>
<gene>
    <name evidence="2" type="ORF">QYB97_20890</name>
</gene>
<dbReference type="EMBL" id="JAUHTR010000016">
    <property type="protein sequence ID" value="MDN4526952.1"/>
    <property type="molecule type" value="Genomic_DNA"/>
</dbReference>
<dbReference type="Pfam" id="PF14147">
    <property type="entry name" value="Spore_YhaL"/>
    <property type="match status" value="1"/>
</dbReference>
<feature type="transmembrane region" description="Helical" evidence="1">
    <location>
        <begin position="37"/>
        <end position="54"/>
    </location>
</feature>
<keyword evidence="1" id="KW-1133">Transmembrane helix</keyword>
<name>A0ABT8I382_9BACL</name>
<keyword evidence="1" id="KW-0472">Membrane</keyword>
<evidence type="ECO:0000256" key="1">
    <source>
        <dbReference type="SAM" id="Phobius"/>
    </source>
</evidence>
<protein>
    <submittedName>
        <fullName evidence="2">Sporulation YhaL family protein</fullName>
    </submittedName>
</protein>
<dbReference type="Proteomes" id="UP001172721">
    <property type="component" value="Unassembled WGS sequence"/>
</dbReference>
<evidence type="ECO:0000313" key="3">
    <source>
        <dbReference type="Proteomes" id="UP001172721"/>
    </source>
</evidence>
<sequence length="92" mass="10790">MKGYRYVALGLGVLVVALLILKQFFAPIQYFFELTPFWVYFVVAGIIFSAYRSYNLGSEQKKLDLKVIEQEGEVFMKRIADERERRNKSVNE</sequence>
<dbReference type="RefSeq" id="WP_301167968.1">
    <property type="nucleotide sequence ID" value="NZ_JAUHTR010000016.1"/>
</dbReference>
<feature type="transmembrane region" description="Helical" evidence="1">
    <location>
        <begin position="7"/>
        <end position="25"/>
    </location>
</feature>
<reference evidence="2" key="1">
    <citation type="submission" date="2023-07" db="EMBL/GenBank/DDBJ databases">
        <title>Fictibacillus sp. isolated from freshwater pond.</title>
        <authorList>
            <person name="Kirdat K."/>
            <person name="Bhat A."/>
            <person name="Mourya A."/>
            <person name="Yadav A."/>
        </authorList>
    </citation>
    <scope>NUCLEOTIDE SEQUENCE</scope>
    <source>
        <strain evidence="2">NE201</strain>
    </source>
</reference>
<keyword evidence="1" id="KW-0812">Transmembrane</keyword>
<comment type="caution">
    <text evidence="2">The sequence shown here is derived from an EMBL/GenBank/DDBJ whole genome shotgun (WGS) entry which is preliminary data.</text>
</comment>
<dbReference type="InterPro" id="IPR025428">
    <property type="entry name" value="Spore_YhaL"/>
</dbReference>
<accession>A0ABT8I382</accession>
<evidence type="ECO:0000313" key="2">
    <source>
        <dbReference type="EMBL" id="MDN4526952.1"/>
    </source>
</evidence>
<proteinExistence type="predicted"/>